<dbReference type="PANTHER" id="PTHR11088:SF89">
    <property type="entry name" value="TRNA DIMETHYLALLYLTRANSFERASE"/>
    <property type="match status" value="1"/>
</dbReference>
<dbReference type="InterPro" id="IPR027417">
    <property type="entry name" value="P-loop_NTPase"/>
</dbReference>
<feature type="domain" description="C2H2-type" evidence="6">
    <location>
        <begin position="337"/>
        <end position="360"/>
    </location>
</feature>
<dbReference type="PANTHER" id="PTHR11088">
    <property type="entry name" value="TRNA DIMETHYLALLYLTRANSFERASE"/>
    <property type="match status" value="1"/>
</dbReference>
<dbReference type="InterPro" id="IPR013087">
    <property type="entry name" value="Znf_C2H2_type"/>
</dbReference>
<reference evidence="7 8" key="1">
    <citation type="submission" date="2011-02" db="EMBL/GenBank/DDBJ databases">
        <title>The Genome Sequence of Sphaeroforma arctica JP610.</title>
        <authorList>
            <consortium name="The Broad Institute Genome Sequencing Platform"/>
            <person name="Russ C."/>
            <person name="Cuomo C."/>
            <person name="Young S.K."/>
            <person name="Zeng Q."/>
            <person name="Gargeya S."/>
            <person name="Alvarado L."/>
            <person name="Berlin A."/>
            <person name="Chapman S.B."/>
            <person name="Chen Z."/>
            <person name="Freedman E."/>
            <person name="Gellesch M."/>
            <person name="Goldberg J."/>
            <person name="Griggs A."/>
            <person name="Gujja S."/>
            <person name="Heilman E."/>
            <person name="Heiman D."/>
            <person name="Howarth C."/>
            <person name="Mehta T."/>
            <person name="Neiman D."/>
            <person name="Pearson M."/>
            <person name="Roberts A."/>
            <person name="Saif S."/>
            <person name="Shea T."/>
            <person name="Shenoy N."/>
            <person name="Sisk P."/>
            <person name="Stolte C."/>
            <person name="Sykes S."/>
            <person name="White J."/>
            <person name="Yandava C."/>
            <person name="Burger G."/>
            <person name="Gray M.W."/>
            <person name="Holland P.W.H."/>
            <person name="King N."/>
            <person name="Lang F.B.F."/>
            <person name="Roger A.J."/>
            <person name="Ruiz-Trillo I."/>
            <person name="Haas B."/>
            <person name="Nusbaum C."/>
            <person name="Birren B."/>
        </authorList>
    </citation>
    <scope>NUCLEOTIDE SEQUENCE [LARGE SCALE GENOMIC DNA]</scope>
    <source>
        <strain evidence="7 8">JP610</strain>
    </source>
</reference>
<protein>
    <recommendedName>
        <fullName evidence="6">C2H2-type domain-containing protein</fullName>
    </recommendedName>
</protein>
<dbReference type="RefSeq" id="XP_014152165.1">
    <property type="nucleotide sequence ID" value="XM_014296690.1"/>
</dbReference>
<dbReference type="Proteomes" id="UP000054560">
    <property type="component" value="Unassembled WGS sequence"/>
</dbReference>
<dbReference type="OrthoDB" id="775260at2759"/>
<keyword evidence="3" id="KW-0547">Nucleotide-binding</keyword>
<dbReference type="AlphaFoldDB" id="A0A0L0FQI5"/>
<evidence type="ECO:0000256" key="4">
    <source>
        <dbReference type="ARBA" id="ARBA00022840"/>
    </source>
</evidence>
<sequence length="384" mass="42818">MYCDLKALDDRLDKRVDEMLKEGALEEMRAVVAAHRNEQLTRIKRERREFASDTTGPADDTTPDFTKGIWQNLGLKEMYPYLTTGEDYNVCIENMKRGTRRYARRQLTWLRGHFANYIKLPANTWAVNTTGAEKGVREHQAGELIAPGVAEECGDPLSTVSGDNSVNTTERPLENAGNRAAPWTVVHNGTVIEKGTGLGKKGPGFKDTNLGHTDEKLENGHGSESTKPDVLSSDTIQSVPVAVRHIPIESSTTTGVCAVHLNVASEPEMNVYVIDSTNTTEYTRTVLPRAMALVNMFLSEDKGRMMPHVDVERDLPEDIRESLKKASTRIADKKKRYCDTCDISVLGDDVWMSHTKGKRHKALNKRLKQNADVMSDKSETTIKS</sequence>
<dbReference type="Pfam" id="PF12874">
    <property type="entry name" value="zf-met"/>
    <property type="match status" value="1"/>
</dbReference>
<gene>
    <name evidence="7" type="ORF">SARC_09301</name>
</gene>
<dbReference type="GO" id="GO:0006400">
    <property type="term" value="P:tRNA modification"/>
    <property type="evidence" value="ECO:0007669"/>
    <property type="project" value="TreeGrafter"/>
</dbReference>
<accession>A0A0L0FQI5</accession>
<evidence type="ECO:0000256" key="5">
    <source>
        <dbReference type="SAM" id="MobiDB-lite"/>
    </source>
</evidence>
<keyword evidence="8" id="KW-1185">Reference proteome</keyword>
<dbReference type="InterPro" id="IPR039657">
    <property type="entry name" value="Dimethylallyltransferase"/>
</dbReference>
<dbReference type="Gene3D" id="3.40.50.300">
    <property type="entry name" value="P-loop containing nucleotide triphosphate hydrolases"/>
    <property type="match status" value="1"/>
</dbReference>
<dbReference type="GO" id="GO:0005739">
    <property type="term" value="C:mitochondrion"/>
    <property type="evidence" value="ECO:0007669"/>
    <property type="project" value="TreeGrafter"/>
</dbReference>
<dbReference type="InterPro" id="IPR036236">
    <property type="entry name" value="Znf_C2H2_sf"/>
</dbReference>
<feature type="region of interest" description="Disordered" evidence="5">
    <location>
        <begin position="194"/>
        <end position="231"/>
    </location>
</feature>
<organism evidence="7 8">
    <name type="scientific">Sphaeroforma arctica JP610</name>
    <dbReference type="NCBI Taxonomy" id="667725"/>
    <lineage>
        <taxon>Eukaryota</taxon>
        <taxon>Ichthyosporea</taxon>
        <taxon>Ichthyophonida</taxon>
        <taxon>Sphaeroforma</taxon>
    </lineage>
</organism>
<evidence type="ECO:0000313" key="7">
    <source>
        <dbReference type="EMBL" id="KNC78263.1"/>
    </source>
</evidence>
<evidence type="ECO:0000256" key="3">
    <source>
        <dbReference type="ARBA" id="ARBA00022741"/>
    </source>
</evidence>
<evidence type="ECO:0000259" key="6">
    <source>
        <dbReference type="Pfam" id="PF12874"/>
    </source>
</evidence>
<dbReference type="Gene3D" id="3.30.160.60">
    <property type="entry name" value="Classic Zinc Finger"/>
    <property type="match status" value="1"/>
</dbReference>
<dbReference type="Pfam" id="PF01715">
    <property type="entry name" value="IPPT"/>
    <property type="match status" value="1"/>
</dbReference>
<evidence type="ECO:0000313" key="8">
    <source>
        <dbReference type="Proteomes" id="UP000054560"/>
    </source>
</evidence>
<dbReference type="STRING" id="667725.A0A0L0FQI5"/>
<dbReference type="eggNOG" id="KOG1384">
    <property type="taxonomic scope" value="Eukaryota"/>
</dbReference>
<name>A0A0L0FQI5_9EUKA</name>
<proteinExistence type="inferred from homology"/>
<evidence type="ECO:0000256" key="1">
    <source>
        <dbReference type="ARBA" id="ARBA00005842"/>
    </source>
</evidence>
<dbReference type="SUPFAM" id="SSF57667">
    <property type="entry name" value="beta-beta-alpha zinc fingers"/>
    <property type="match status" value="1"/>
</dbReference>
<evidence type="ECO:0000256" key="2">
    <source>
        <dbReference type="ARBA" id="ARBA00022679"/>
    </source>
</evidence>
<dbReference type="GeneID" id="25909805"/>
<keyword evidence="4" id="KW-0067">ATP-binding</keyword>
<dbReference type="GO" id="GO:0005524">
    <property type="term" value="F:ATP binding"/>
    <property type="evidence" value="ECO:0007669"/>
    <property type="project" value="UniProtKB-KW"/>
</dbReference>
<feature type="compositionally biased region" description="Basic and acidic residues" evidence="5">
    <location>
        <begin position="212"/>
        <end position="227"/>
    </location>
</feature>
<dbReference type="EMBL" id="KQ242526">
    <property type="protein sequence ID" value="KNC78263.1"/>
    <property type="molecule type" value="Genomic_DNA"/>
</dbReference>
<comment type="similarity">
    <text evidence="1">Belongs to the IPP transferase family.</text>
</comment>
<dbReference type="GO" id="GO:0052381">
    <property type="term" value="F:tRNA dimethylallyltransferase activity"/>
    <property type="evidence" value="ECO:0007669"/>
    <property type="project" value="TreeGrafter"/>
</dbReference>
<keyword evidence="2" id="KW-0808">Transferase</keyword>